<evidence type="ECO:0000313" key="5">
    <source>
        <dbReference type="Proteomes" id="UP000314982"/>
    </source>
</evidence>
<reference evidence="4" key="3">
    <citation type="submission" date="2025-09" db="UniProtKB">
        <authorList>
            <consortium name="Ensembl"/>
        </authorList>
    </citation>
    <scope>IDENTIFICATION</scope>
</reference>
<protein>
    <submittedName>
        <fullName evidence="4">Uncharacterized protein</fullName>
    </submittedName>
</protein>
<dbReference type="AlphaFoldDB" id="A0A4W5N1V6"/>
<reference evidence="5" key="1">
    <citation type="submission" date="2018-06" db="EMBL/GenBank/DDBJ databases">
        <title>Genome assembly of Danube salmon.</title>
        <authorList>
            <person name="Macqueen D.J."/>
            <person name="Gundappa M.K."/>
        </authorList>
    </citation>
    <scope>NUCLEOTIDE SEQUENCE [LARGE SCALE GENOMIC DNA]</scope>
</reference>
<sequence length="96" mass="10634">MSLQVNMQVDNVFVRLLSLPAVSSTCEVIERTYTSTKQTHPLFCSVCGVYERGARTASSLAVWSIQPAIDRLETQLDELCVLNSHSQIAKLFSGDK</sequence>
<dbReference type="PANTHER" id="PTHR47138:SF1">
    <property type="entry name" value="PERILIPIN-1"/>
    <property type="match status" value="1"/>
</dbReference>
<dbReference type="InterPro" id="IPR004279">
    <property type="entry name" value="Perilipin"/>
</dbReference>
<keyword evidence="3" id="KW-0551">Lipid droplet</keyword>
<dbReference type="Proteomes" id="UP000314982">
    <property type="component" value="Unassembled WGS sequence"/>
</dbReference>
<dbReference type="GeneTree" id="ENSGT00970000195293"/>
<name>A0A4W5N1V6_9TELE</name>
<dbReference type="Pfam" id="PF03036">
    <property type="entry name" value="Perilipin"/>
    <property type="match status" value="1"/>
</dbReference>
<evidence type="ECO:0000313" key="4">
    <source>
        <dbReference type="Ensembl" id="ENSHHUP00000044028.1"/>
    </source>
</evidence>
<dbReference type="InterPro" id="IPR042998">
    <property type="entry name" value="PLIN1"/>
</dbReference>
<proteinExistence type="inferred from homology"/>
<evidence type="ECO:0000256" key="3">
    <source>
        <dbReference type="ARBA" id="ARBA00022677"/>
    </source>
</evidence>
<keyword evidence="5" id="KW-1185">Reference proteome</keyword>
<reference evidence="4" key="2">
    <citation type="submission" date="2025-08" db="UniProtKB">
        <authorList>
            <consortium name="Ensembl"/>
        </authorList>
    </citation>
    <scope>IDENTIFICATION</scope>
</reference>
<dbReference type="GO" id="GO:0005811">
    <property type="term" value="C:lipid droplet"/>
    <property type="evidence" value="ECO:0007669"/>
    <property type="project" value="UniProtKB-SubCell"/>
</dbReference>
<comment type="similarity">
    <text evidence="2">Belongs to the perilipin family.</text>
</comment>
<evidence type="ECO:0000256" key="2">
    <source>
        <dbReference type="ARBA" id="ARBA00006311"/>
    </source>
</evidence>
<accession>A0A4W5N1V6</accession>
<dbReference type="STRING" id="62062.ENSHHUP00000044028"/>
<dbReference type="Ensembl" id="ENSHHUT00000045673.1">
    <property type="protein sequence ID" value="ENSHHUP00000044028.1"/>
    <property type="gene ID" value="ENSHHUG00000026995.1"/>
</dbReference>
<evidence type="ECO:0000256" key="1">
    <source>
        <dbReference type="ARBA" id="ARBA00004502"/>
    </source>
</evidence>
<dbReference type="GO" id="GO:0006629">
    <property type="term" value="P:lipid metabolic process"/>
    <property type="evidence" value="ECO:0007669"/>
    <property type="project" value="InterPro"/>
</dbReference>
<organism evidence="4 5">
    <name type="scientific">Hucho hucho</name>
    <name type="common">huchen</name>
    <dbReference type="NCBI Taxonomy" id="62062"/>
    <lineage>
        <taxon>Eukaryota</taxon>
        <taxon>Metazoa</taxon>
        <taxon>Chordata</taxon>
        <taxon>Craniata</taxon>
        <taxon>Vertebrata</taxon>
        <taxon>Euteleostomi</taxon>
        <taxon>Actinopterygii</taxon>
        <taxon>Neopterygii</taxon>
        <taxon>Teleostei</taxon>
        <taxon>Protacanthopterygii</taxon>
        <taxon>Salmoniformes</taxon>
        <taxon>Salmonidae</taxon>
        <taxon>Salmoninae</taxon>
        <taxon>Hucho</taxon>
    </lineage>
</organism>
<dbReference type="PANTHER" id="PTHR47138">
    <property type="entry name" value="PERILIPIN-1"/>
    <property type="match status" value="1"/>
</dbReference>
<comment type="subcellular location">
    <subcellularLocation>
        <location evidence="1">Lipid droplet</location>
    </subcellularLocation>
</comment>